<reference evidence="1 2" key="1">
    <citation type="submission" date="2020-07" db="EMBL/GenBank/DDBJ databases">
        <title>Comparative genomics of pyrophilous fungi reveals a link between fire events and developmental genes.</title>
        <authorList>
            <consortium name="DOE Joint Genome Institute"/>
            <person name="Steindorff A.S."/>
            <person name="Carver A."/>
            <person name="Calhoun S."/>
            <person name="Stillman K."/>
            <person name="Liu H."/>
            <person name="Lipzen A."/>
            <person name="Pangilinan J."/>
            <person name="Labutti K."/>
            <person name="Bruns T.D."/>
            <person name="Grigoriev I.V."/>
        </authorList>
    </citation>
    <scope>NUCLEOTIDE SEQUENCE [LARGE SCALE GENOMIC DNA]</scope>
    <source>
        <strain evidence="1 2">CBS 144469</strain>
    </source>
</reference>
<dbReference type="OrthoDB" id="3256525at2759"/>
<evidence type="ECO:0000313" key="1">
    <source>
        <dbReference type="EMBL" id="KAF6763318.1"/>
    </source>
</evidence>
<organism evidence="1 2">
    <name type="scientific">Ephemerocybe angulata</name>
    <dbReference type="NCBI Taxonomy" id="980116"/>
    <lineage>
        <taxon>Eukaryota</taxon>
        <taxon>Fungi</taxon>
        <taxon>Dikarya</taxon>
        <taxon>Basidiomycota</taxon>
        <taxon>Agaricomycotina</taxon>
        <taxon>Agaricomycetes</taxon>
        <taxon>Agaricomycetidae</taxon>
        <taxon>Agaricales</taxon>
        <taxon>Agaricineae</taxon>
        <taxon>Psathyrellaceae</taxon>
        <taxon>Ephemerocybe</taxon>
    </lineage>
</organism>
<protein>
    <submittedName>
        <fullName evidence="1">Uncharacterized protein</fullName>
    </submittedName>
</protein>
<proteinExistence type="predicted"/>
<gene>
    <name evidence="1" type="ORF">DFP72DRAFT_1164244</name>
</gene>
<dbReference type="Gene3D" id="3.80.10.10">
    <property type="entry name" value="Ribonuclease Inhibitor"/>
    <property type="match status" value="1"/>
</dbReference>
<accession>A0A8H6ID66</accession>
<dbReference type="EMBL" id="JACGCI010000006">
    <property type="protein sequence ID" value="KAF6763318.1"/>
    <property type="molecule type" value="Genomic_DNA"/>
</dbReference>
<dbReference type="Proteomes" id="UP000521943">
    <property type="component" value="Unassembled WGS sequence"/>
</dbReference>
<sequence length="442" mass="49291">MLSSLNGPDLPTELWNQILPLAAGANDSIEFRGIDDTGPMCCSSCTLPVFKPGTAREPLNTKRSMVLVNHEWNTIATPILYEHLTISRGVELNQLSATLTSEDDDGLSLGRFVKRLDLTNNAADRIPIGVAIELCQKMVNLVTFFVRLEVNINPVPLLAAPGPQLRHLHIQVHDESLASSMSFDNLLEFLTAHPNLTSVSFPFVITGLDEASHELLAKNSKTPRWPSIHKWTFQHPTQTSALALHVPPGAFPSLTEIGFDQCTHAIIWSEEMKGFLVAHGGSLLTIGLWVRGEYPDLSELSRSFQLISDFCPRTNGVDISIISHGRHEIVTGWTASFDQVIRMPQITTLGLRICSPRYSDERIVCLLIHCAVALPWPKVFPKLERIRVLEELDIDRYRIHDDATRRRLTSPARWATRPIRVEDLSGTILGELSKGLCTLVER</sequence>
<name>A0A8H6ID66_9AGAR</name>
<dbReference type="InterPro" id="IPR032675">
    <property type="entry name" value="LRR_dom_sf"/>
</dbReference>
<dbReference type="AlphaFoldDB" id="A0A8H6ID66"/>
<evidence type="ECO:0000313" key="2">
    <source>
        <dbReference type="Proteomes" id="UP000521943"/>
    </source>
</evidence>
<keyword evidence="2" id="KW-1185">Reference proteome</keyword>
<comment type="caution">
    <text evidence="1">The sequence shown here is derived from an EMBL/GenBank/DDBJ whole genome shotgun (WGS) entry which is preliminary data.</text>
</comment>